<gene>
    <name evidence="2" type="ORF">DFR74_115162</name>
</gene>
<comment type="caution">
    <text evidence="2">The sequence shown here is derived from an EMBL/GenBank/DDBJ whole genome shotgun (WGS) entry which is preliminary data.</text>
</comment>
<protein>
    <submittedName>
        <fullName evidence="2">Uncharacterized protein</fullName>
    </submittedName>
</protein>
<feature type="region of interest" description="Disordered" evidence="1">
    <location>
        <begin position="105"/>
        <end position="138"/>
    </location>
</feature>
<keyword evidence="3" id="KW-1185">Reference proteome</keyword>
<evidence type="ECO:0000256" key="1">
    <source>
        <dbReference type="SAM" id="MobiDB-lite"/>
    </source>
</evidence>
<proteinExistence type="predicted"/>
<sequence>MSTPSASTTMRAASRDEVTAALRQYLSLHELARYAESPQHADTFAAQARQLADTYDRNPQWRELIAALNLWRGHAHLAETVLDALNGDPDAAESIRHSLHVTGELTGLRPTPTDDASLDAARWRPPPTVATEADSGPDVRGSVLDRLFGPDPAALAPPGRIDQIVDRIDDILTTEHPAAASEPGAMADPERSAPVQAELASASQARRLSALRELRDLAAAHTRQSRQLVPDPRRPDHLGVEPATVRAHVETLELLNTDLRAAAHHAYAAGATPAEVDLARRAGLAEVPWSALSEQLTPTASPPHPGASTVAARTDPPPPPPSTAAAIEAALPASTSTLDTAVDPEPPEVEIPGSGFGAEL</sequence>
<dbReference type="AlphaFoldDB" id="A0A366D785"/>
<evidence type="ECO:0000313" key="2">
    <source>
        <dbReference type="EMBL" id="RBO85314.1"/>
    </source>
</evidence>
<feature type="compositionally biased region" description="Low complexity" evidence="1">
    <location>
        <begin position="323"/>
        <end position="336"/>
    </location>
</feature>
<dbReference type="Proteomes" id="UP000252586">
    <property type="component" value="Unassembled WGS sequence"/>
</dbReference>
<organism evidence="2 3">
    <name type="scientific">Nocardia puris</name>
    <dbReference type="NCBI Taxonomy" id="208602"/>
    <lineage>
        <taxon>Bacteria</taxon>
        <taxon>Bacillati</taxon>
        <taxon>Actinomycetota</taxon>
        <taxon>Actinomycetes</taxon>
        <taxon>Mycobacteriales</taxon>
        <taxon>Nocardiaceae</taxon>
        <taxon>Nocardia</taxon>
    </lineage>
</organism>
<feature type="region of interest" description="Disordered" evidence="1">
    <location>
        <begin position="295"/>
        <end position="360"/>
    </location>
</feature>
<dbReference type="STRING" id="1210090.GCA_001613185_03034"/>
<accession>A0A366D785</accession>
<dbReference type="EMBL" id="QNRE01000015">
    <property type="protein sequence ID" value="RBO85314.1"/>
    <property type="molecule type" value="Genomic_DNA"/>
</dbReference>
<dbReference type="RefSeq" id="WP_147265976.1">
    <property type="nucleotide sequence ID" value="NZ_JADLRS010000027.1"/>
</dbReference>
<evidence type="ECO:0000313" key="3">
    <source>
        <dbReference type="Proteomes" id="UP000252586"/>
    </source>
</evidence>
<reference evidence="2 3" key="1">
    <citation type="submission" date="2018-06" db="EMBL/GenBank/DDBJ databases">
        <title>Genomic Encyclopedia of Type Strains, Phase IV (KMG-IV): sequencing the most valuable type-strain genomes for metagenomic binning, comparative biology and taxonomic classification.</title>
        <authorList>
            <person name="Goeker M."/>
        </authorList>
    </citation>
    <scope>NUCLEOTIDE SEQUENCE [LARGE SCALE GENOMIC DNA]</scope>
    <source>
        <strain evidence="2 3">DSM 44599</strain>
    </source>
</reference>
<name>A0A366D785_9NOCA</name>